<dbReference type="GO" id="GO:0005789">
    <property type="term" value="C:endoplasmic reticulum membrane"/>
    <property type="evidence" value="ECO:0007669"/>
    <property type="project" value="TreeGrafter"/>
</dbReference>
<dbReference type="PANTHER" id="PTHR43550:SF3">
    <property type="entry name" value="3-KETODIHYDROSPHINGOSINE REDUCTASE"/>
    <property type="match status" value="1"/>
</dbReference>
<name>A0AAW2HPA6_9NEOP</name>
<comment type="caution">
    <text evidence="15">The sequence shown here is derived from an EMBL/GenBank/DDBJ whole genome shotgun (WGS) entry which is preliminary data.</text>
</comment>
<evidence type="ECO:0000256" key="9">
    <source>
        <dbReference type="ARBA" id="ARBA00023098"/>
    </source>
</evidence>
<dbReference type="InterPro" id="IPR002347">
    <property type="entry name" value="SDR_fam"/>
</dbReference>
<accession>A0AAW2HPA6</accession>
<evidence type="ECO:0000256" key="7">
    <source>
        <dbReference type="ARBA" id="ARBA00022919"/>
    </source>
</evidence>
<keyword evidence="6" id="KW-0521">NADP</keyword>
<dbReference type="Gene3D" id="3.40.50.720">
    <property type="entry name" value="NAD(P)-binding Rossmann-like Domain"/>
    <property type="match status" value="1"/>
</dbReference>
<comment type="subcellular location">
    <subcellularLocation>
        <location evidence="1">Endoplasmic reticulum</location>
    </subcellularLocation>
</comment>
<comment type="similarity">
    <text evidence="4">Belongs to the short-chain dehydrogenases/reductases (SDR) family.</text>
</comment>
<keyword evidence="14" id="KW-1133">Transmembrane helix</keyword>
<keyword evidence="8" id="KW-0560">Oxidoreductase</keyword>
<evidence type="ECO:0000256" key="6">
    <source>
        <dbReference type="ARBA" id="ARBA00022857"/>
    </source>
</evidence>
<dbReference type="EC" id="1.1.1.102" evidence="10"/>
<keyword evidence="7" id="KW-0746">Sphingolipid metabolism</keyword>
<sequence length="329" mass="36550">MGTVAILLLAFVIIILILMVKEVYWKEKLQRLDGRHVLVTGGSSGIGKAVAIEVARLGGDVTIVARDVNKLKSALEEINNNKVSDKQRITYISVDVSQNYNVLQEKIQEIENNVGPIYMLVNCVGQAVCNKFDCAPDSDFRDMLNVNYLGAVYPSQIIGRLMKDRKEGCIVICGSQASLLGVFGMSAYCGAKFALRGYAESLYMEMIPYGVSVTICVPPDTRTPGFEIENLTKPEETRLISQTSGLFEPVDVAQKLLADSLRKRFFSYVGIEGFLLTTLCSGMSPFSSVSELILQVSLMSFFRLLSVFYLLHFRNIIRSCSRTTQEKNE</sequence>
<evidence type="ECO:0000256" key="14">
    <source>
        <dbReference type="SAM" id="Phobius"/>
    </source>
</evidence>
<keyword evidence="9" id="KW-0443">Lipid metabolism</keyword>
<evidence type="ECO:0000256" key="1">
    <source>
        <dbReference type="ARBA" id="ARBA00004240"/>
    </source>
</evidence>
<comment type="catalytic activity">
    <reaction evidence="12">
        <text>sphinganine + NADP(+) = 3-oxosphinganine + NADPH + H(+)</text>
        <dbReference type="Rhea" id="RHEA:22640"/>
        <dbReference type="ChEBI" id="CHEBI:15378"/>
        <dbReference type="ChEBI" id="CHEBI:57783"/>
        <dbReference type="ChEBI" id="CHEBI:57817"/>
        <dbReference type="ChEBI" id="CHEBI:58299"/>
        <dbReference type="ChEBI" id="CHEBI:58349"/>
        <dbReference type="EC" id="1.1.1.102"/>
    </reaction>
    <physiologicalReaction direction="right-to-left" evidence="12">
        <dbReference type="Rhea" id="RHEA:22642"/>
    </physiologicalReaction>
</comment>
<dbReference type="Pfam" id="PF00106">
    <property type="entry name" value="adh_short"/>
    <property type="match status" value="1"/>
</dbReference>
<evidence type="ECO:0000256" key="4">
    <source>
        <dbReference type="ARBA" id="ARBA00006484"/>
    </source>
</evidence>
<feature type="transmembrane region" description="Helical" evidence="14">
    <location>
        <begin position="265"/>
        <end position="286"/>
    </location>
</feature>
<evidence type="ECO:0000313" key="15">
    <source>
        <dbReference type="EMBL" id="KAL0271724.1"/>
    </source>
</evidence>
<feature type="coiled-coil region" evidence="13">
    <location>
        <begin position="68"/>
        <end position="113"/>
    </location>
</feature>
<gene>
    <name evidence="15" type="ORF">PYX00_008720</name>
</gene>
<evidence type="ECO:0000256" key="3">
    <source>
        <dbReference type="ARBA" id="ARBA00004991"/>
    </source>
</evidence>
<keyword evidence="14" id="KW-0812">Transmembrane</keyword>
<dbReference type="GO" id="GO:0030148">
    <property type="term" value="P:sphingolipid biosynthetic process"/>
    <property type="evidence" value="ECO:0007669"/>
    <property type="project" value="InterPro"/>
</dbReference>
<evidence type="ECO:0000256" key="8">
    <source>
        <dbReference type="ARBA" id="ARBA00023002"/>
    </source>
</evidence>
<dbReference type="InterPro" id="IPR045022">
    <property type="entry name" value="KDSR-like"/>
</dbReference>
<comment type="pathway">
    <text evidence="3">Sphingolipid metabolism.</text>
</comment>
<comment type="pathway">
    <text evidence="2">Lipid metabolism; sphingolipid metabolism.</text>
</comment>
<dbReference type="FunFam" id="3.40.50.720:FF:000165">
    <property type="entry name" value="3-ketodihydrosphingosine reductase"/>
    <property type="match status" value="1"/>
</dbReference>
<evidence type="ECO:0000256" key="10">
    <source>
        <dbReference type="ARBA" id="ARBA00026112"/>
    </source>
</evidence>
<evidence type="ECO:0000256" key="5">
    <source>
        <dbReference type="ARBA" id="ARBA00022824"/>
    </source>
</evidence>
<proteinExistence type="inferred from homology"/>
<reference evidence="15" key="1">
    <citation type="journal article" date="2024" name="Gigascience">
        <title>Chromosome-level genome of the poultry shaft louse Menopon gallinae provides insight into the host-switching and adaptive evolution of parasitic lice.</title>
        <authorList>
            <person name="Xu Y."/>
            <person name="Ma L."/>
            <person name="Liu S."/>
            <person name="Liang Y."/>
            <person name="Liu Q."/>
            <person name="He Z."/>
            <person name="Tian L."/>
            <person name="Duan Y."/>
            <person name="Cai W."/>
            <person name="Li H."/>
            <person name="Song F."/>
        </authorList>
    </citation>
    <scope>NUCLEOTIDE SEQUENCE</scope>
    <source>
        <strain evidence="15">Cailab_2023a</strain>
    </source>
</reference>
<dbReference type="SUPFAM" id="SSF51735">
    <property type="entry name" value="NAD(P)-binding Rossmann-fold domains"/>
    <property type="match status" value="1"/>
</dbReference>
<evidence type="ECO:0000256" key="11">
    <source>
        <dbReference type="ARBA" id="ARBA00044737"/>
    </source>
</evidence>
<feature type="transmembrane region" description="Helical" evidence="14">
    <location>
        <begin position="6"/>
        <end position="25"/>
    </location>
</feature>
<keyword evidence="5" id="KW-0256">Endoplasmic reticulum</keyword>
<protein>
    <recommendedName>
        <fullName evidence="10">3-dehydrosphinganine reductase</fullName>
        <ecNumber evidence="10">1.1.1.102</ecNumber>
    </recommendedName>
</protein>
<evidence type="ECO:0000256" key="12">
    <source>
        <dbReference type="ARBA" id="ARBA00048930"/>
    </source>
</evidence>
<organism evidence="15">
    <name type="scientific">Menopon gallinae</name>
    <name type="common">poultry shaft louse</name>
    <dbReference type="NCBI Taxonomy" id="328185"/>
    <lineage>
        <taxon>Eukaryota</taxon>
        <taxon>Metazoa</taxon>
        <taxon>Ecdysozoa</taxon>
        <taxon>Arthropoda</taxon>
        <taxon>Hexapoda</taxon>
        <taxon>Insecta</taxon>
        <taxon>Pterygota</taxon>
        <taxon>Neoptera</taxon>
        <taxon>Paraneoptera</taxon>
        <taxon>Psocodea</taxon>
        <taxon>Troctomorpha</taxon>
        <taxon>Phthiraptera</taxon>
        <taxon>Amblycera</taxon>
        <taxon>Menoponidae</taxon>
        <taxon>Menopon</taxon>
    </lineage>
</organism>
<dbReference type="PRINTS" id="PR00081">
    <property type="entry name" value="GDHRDH"/>
</dbReference>
<dbReference type="InterPro" id="IPR036291">
    <property type="entry name" value="NAD(P)-bd_dom_sf"/>
</dbReference>
<comment type="function">
    <text evidence="11">Catalyzes the reduction of 3'-oxosphinganine (3-ketodihydrosphingosine/KDS) to sphinganine (dihydrosphingosine/DHS), the second step of de novo sphingolipid biosynthesis.</text>
</comment>
<keyword evidence="14" id="KW-0472">Membrane</keyword>
<evidence type="ECO:0000256" key="13">
    <source>
        <dbReference type="SAM" id="Coils"/>
    </source>
</evidence>
<dbReference type="GO" id="GO:0006666">
    <property type="term" value="P:3-keto-sphinganine metabolic process"/>
    <property type="evidence" value="ECO:0007669"/>
    <property type="project" value="InterPro"/>
</dbReference>
<dbReference type="AlphaFoldDB" id="A0AAW2HPA6"/>
<evidence type="ECO:0000256" key="2">
    <source>
        <dbReference type="ARBA" id="ARBA00004760"/>
    </source>
</evidence>
<dbReference type="GO" id="GO:0047560">
    <property type="term" value="F:3-dehydrosphinganine reductase activity"/>
    <property type="evidence" value="ECO:0007669"/>
    <property type="project" value="UniProtKB-EC"/>
</dbReference>
<dbReference type="PANTHER" id="PTHR43550">
    <property type="entry name" value="3-KETODIHYDROSPHINGOSINE REDUCTASE"/>
    <property type="match status" value="1"/>
</dbReference>
<dbReference type="EMBL" id="JARGDH010000004">
    <property type="protein sequence ID" value="KAL0271724.1"/>
    <property type="molecule type" value="Genomic_DNA"/>
</dbReference>
<feature type="transmembrane region" description="Helical" evidence="14">
    <location>
        <begin position="292"/>
        <end position="311"/>
    </location>
</feature>
<keyword evidence="13" id="KW-0175">Coiled coil</keyword>
<dbReference type="CDD" id="cd08939">
    <property type="entry name" value="KDSR-like_SDR_c"/>
    <property type="match status" value="1"/>
</dbReference>